<dbReference type="AlphaFoldDB" id="A0A8T0VVW0"/>
<protein>
    <submittedName>
        <fullName evidence="2">Uncharacterized protein</fullName>
    </submittedName>
</protein>
<dbReference type="EMBL" id="CM029039">
    <property type="protein sequence ID" value="KAG2640262.1"/>
    <property type="molecule type" value="Genomic_DNA"/>
</dbReference>
<keyword evidence="3" id="KW-1185">Reference proteome</keyword>
<reference evidence="2" key="1">
    <citation type="submission" date="2020-05" db="EMBL/GenBank/DDBJ databases">
        <title>WGS assembly of Panicum virgatum.</title>
        <authorList>
            <person name="Lovell J.T."/>
            <person name="Jenkins J."/>
            <person name="Shu S."/>
            <person name="Juenger T.E."/>
            <person name="Schmutz J."/>
        </authorList>
    </citation>
    <scope>NUCLEOTIDE SEQUENCE</scope>
    <source>
        <strain evidence="2">AP13</strain>
    </source>
</reference>
<sequence length="239" mass="26640">MPLKVCSAPQHQLHPWVMASTAARPRCRTWPPGVGGGGGGGDAAGRRVADGAVGARGGRRRRVPMGGPHLGGHQTPCRSARTGSWFPVRRRAVGGGHGRRLPCNLWRRRRSSRTPCSSPKSAAPAGHPPLRRLLRRRGWWSAMSSASPLPRARGSRVDVEQRSSANFLAPRFYVLDYFLFRFFTGLPRYPIHDDFSTYDFIYLFVLQVLHSAVQFALQRTATYIRDFTNLSSFLLIFLC</sequence>
<gene>
    <name evidence="2" type="ORF">PVAP13_2KG061800</name>
</gene>
<dbReference type="Proteomes" id="UP000823388">
    <property type="component" value="Chromosome 2K"/>
</dbReference>
<accession>A0A8T0VVW0</accession>
<evidence type="ECO:0000313" key="2">
    <source>
        <dbReference type="EMBL" id="KAG2640262.1"/>
    </source>
</evidence>
<evidence type="ECO:0000313" key="3">
    <source>
        <dbReference type="Proteomes" id="UP000823388"/>
    </source>
</evidence>
<organism evidence="2 3">
    <name type="scientific">Panicum virgatum</name>
    <name type="common">Blackwell switchgrass</name>
    <dbReference type="NCBI Taxonomy" id="38727"/>
    <lineage>
        <taxon>Eukaryota</taxon>
        <taxon>Viridiplantae</taxon>
        <taxon>Streptophyta</taxon>
        <taxon>Embryophyta</taxon>
        <taxon>Tracheophyta</taxon>
        <taxon>Spermatophyta</taxon>
        <taxon>Magnoliopsida</taxon>
        <taxon>Liliopsida</taxon>
        <taxon>Poales</taxon>
        <taxon>Poaceae</taxon>
        <taxon>PACMAD clade</taxon>
        <taxon>Panicoideae</taxon>
        <taxon>Panicodae</taxon>
        <taxon>Paniceae</taxon>
        <taxon>Panicinae</taxon>
        <taxon>Panicum</taxon>
        <taxon>Panicum sect. Hiantes</taxon>
    </lineage>
</organism>
<feature type="region of interest" description="Disordered" evidence="1">
    <location>
        <begin position="35"/>
        <end position="81"/>
    </location>
</feature>
<name>A0A8T0VVW0_PANVG</name>
<proteinExistence type="predicted"/>
<comment type="caution">
    <text evidence="2">The sequence shown here is derived from an EMBL/GenBank/DDBJ whole genome shotgun (WGS) entry which is preliminary data.</text>
</comment>
<evidence type="ECO:0000256" key="1">
    <source>
        <dbReference type="SAM" id="MobiDB-lite"/>
    </source>
</evidence>